<organism evidence="1 2">
    <name type="scientific">Candidatus Enterococcus moelleringii</name>
    <dbReference type="NCBI Taxonomy" id="2815325"/>
    <lineage>
        <taxon>Bacteria</taxon>
        <taxon>Bacillati</taxon>
        <taxon>Bacillota</taxon>
        <taxon>Bacilli</taxon>
        <taxon>Lactobacillales</taxon>
        <taxon>Enterococcaceae</taxon>
        <taxon>Enterococcus</taxon>
    </lineage>
</organism>
<comment type="caution">
    <text evidence="1">The sequence shown here is derived from an EMBL/GenBank/DDBJ whole genome shotgun (WGS) entry which is preliminary data.</text>
</comment>
<evidence type="ECO:0008006" key="3">
    <source>
        <dbReference type="Google" id="ProtNLM"/>
    </source>
</evidence>
<name>A0ABS3LBI6_9ENTE</name>
<evidence type="ECO:0000313" key="2">
    <source>
        <dbReference type="Proteomes" id="UP000664601"/>
    </source>
</evidence>
<reference evidence="1 2" key="1">
    <citation type="submission" date="2021-03" db="EMBL/GenBank/DDBJ databases">
        <title>Enterococcal diversity collection.</title>
        <authorList>
            <person name="Gilmore M.S."/>
            <person name="Schwartzman J."/>
            <person name="Van Tyne D."/>
            <person name="Martin M."/>
            <person name="Earl A.M."/>
            <person name="Manson A.L."/>
            <person name="Straub T."/>
            <person name="Salamzade R."/>
            <person name="Saavedra J."/>
            <person name="Lebreton F."/>
            <person name="Prichula J."/>
            <person name="Schaufler K."/>
            <person name="Gaca A."/>
            <person name="Sgardioli B."/>
            <person name="Wagenaar J."/>
            <person name="Strong T."/>
        </authorList>
    </citation>
    <scope>NUCLEOTIDE SEQUENCE [LARGE SCALE GENOMIC DNA]</scope>
    <source>
        <strain evidence="1 2">669A</strain>
    </source>
</reference>
<protein>
    <recommendedName>
        <fullName evidence="3">DUF5666 domain-containing protein</fullName>
    </recommendedName>
</protein>
<proteinExistence type="predicted"/>
<dbReference type="EMBL" id="JAFREM010000018">
    <property type="protein sequence ID" value="MBO1306997.1"/>
    <property type="molecule type" value="Genomic_DNA"/>
</dbReference>
<keyword evidence="2" id="KW-1185">Reference proteome</keyword>
<sequence>MKKKYVILMIAGLFTGMILHRAVYSTGPTTRIQGTVTEISPEYLVFEDDREGGRYLIGKEDYDFSDLVLELGSKVSVEAEGPVQQSDPARFTKILKIQKSD</sequence>
<gene>
    <name evidence="1" type="ORF">JZO70_12545</name>
</gene>
<dbReference type="Proteomes" id="UP000664601">
    <property type="component" value="Unassembled WGS sequence"/>
</dbReference>
<dbReference type="RefSeq" id="WP_207673912.1">
    <property type="nucleotide sequence ID" value="NZ_JAFREM010000018.1"/>
</dbReference>
<evidence type="ECO:0000313" key="1">
    <source>
        <dbReference type="EMBL" id="MBO1306997.1"/>
    </source>
</evidence>
<accession>A0ABS3LBI6</accession>